<dbReference type="RefSeq" id="XP_019018952.1">
    <property type="nucleotide sequence ID" value="XM_019160938.1"/>
</dbReference>
<protein>
    <submittedName>
        <fullName evidence="2">Uncharacterized protein</fullName>
    </submittedName>
</protein>
<dbReference type="EMBL" id="KV454002">
    <property type="protein sequence ID" value="ODQ47839.1"/>
    <property type="molecule type" value="Genomic_DNA"/>
</dbReference>
<dbReference type="AlphaFoldDB" id="A0A1E3NP25"/>
<dbReference type="GeneID" id="30177625"/>
<name>A0A1E3NP25_9ASCO</name>
<evidence type="ECO:0000313" key="2">
    <source>
        <dbReference type="EMBL" id="ODQ47839.1"/>
    </source>
</evidence>
<evidence type="ECO:0000256" key="1">
    <source>
        <dbReference type="SAM" id="Phobius"/>
    </source>
</evidence>
<keyword evidence="1" id="KW-0472">Membrane</keyword>
<organism evidence="2 3">
    <name type="scientific">Pichia membranifaciens NRRL Y-2026</name>
    <dbReference type="NCBI Taxonomy" id="763406"/>
    <lineage>
        <taxon>Eukaryota</taxon>
        <taxon>Fungi</taxon>
        <taxon>Dikarya</taxon>
        <taxon>Ascomycota</taxon>
        <taxon>Saccharomycotina</taxon>
        <taxon>Pichiomycetes</taxon>
        <taxon>Pichiales</taxon>
        <taxon>Pichiaceae</taxon>
        <taxon>Pichia</taxon>
    </lineage>
</organism>
<keyword evidence="1" id="KW-1133">Transmembrane helix</keyword>
<evidence type="ECO:0000313" key="3">
    <source>
        <dbReference type="Proteomes" id="UP000094455"/>
    </source>
</evidence>
<sequence>MSPSCFCHLAVFLLLLLLVVEFCLFLKKAERSVRQRKIPRTHQHLSIIHRISTKQHSKFAFQPTNLPSCLFLS</sequence>
<accession>A0A1E3NP25</accession>
<proteinExistence type="predicted"/>
<keyword evidence="1" id="KW-0812">Transmembrane</keyword>
<reference evidence="2 3" key="1">
    <citation type="journal article" date="2016" name="Proc. Natl. Acad. Sci. U.S.A.">
        <title>Comparative genomics of biotechnologically important yeasts.</title>
        <authorList>
            <person name="Riley R."/>
            <person name="Haridas S."/>
            <person name="Wolfe K.H."/>
            <person name="Lopes M.R."/>
            <person name="Hittinger C.T."/>
            <person name="Goeker M."/>
            <person name="Salamov A.A."/>
            <person name="Wisecaver J.H."/>
            <person name="Long T.M."/>
            <person name="Calvey C.H."/>
            <person name="Aerts A.L."/>
            <person name="Barry K.W."/>
            <person name="Choi C."/>
            <person name="Clum A."/>
            <person name="Coughlan A.Y."/>
            <person name="Deshpande S."/>
            <person name="Douglass A.P."/>
            <person name="Hanson S.J."/>
            <person name="Klenk H.-P."/>
            <person name="LaButti K.M."/>
            <person name="Lapidus A."/>
            <person name="Lindquist E.A."/>
            <person name="Lipzen A.M."/>
            <person name="Meier-Kolthoff J.P."/>
            <person name="Ohm R.A."/>
            <person name="Otillar R.P."/>
            <person name="Pangilinan J.L."/>
            <person name="Peng Y."/>
            <person name="Rokas A."/>
            <person name="Rosa C.A."/>
            <person name="Scheuner C."/>
            <person name="Sibirny A.A."/>
            <person name="Slot J.C."/>
            <person name="Stielow J.B."/>
            <person name="Sun H."/>
            <person name="Kurtzman C.P."/>
            <person name="Blackwell M."/>
            <person name="Grigoriev I.V."/>
            <person name="Jeffries T.W."/>
        </authorList>
    </citation>
    <scope>NUCLEOTIDE SEQUENCE [LARGE SCALE GENOMIC DNA]</scope>
    <source>
        <strain evidence="2 3">NRRL Y-2026</strain>
    </source>
</reference>
<gene>
    <name evidence="2" type="ORF">PICMEDRAFT_15722</name>
</gene>
<feature type="transmembrane region" description="Helical" evidence="1">
    <location>
        <begin position="6"/>
        <end position="26"/>
    </location>
</feature>
<dbReference type="Proteomes" id="UP000094455">
    <property type="component" value="Unassembled WGS sequence"/>
</dbReference>
<keyword evidence="3" id="KW-1185">Reference proteome</keyword>